<organism evidence="4 5">
    <name type="scientific">Candidatus Cetobacterium colombiensis</name>
    <dbReference type="NCBI Taxonomy" id="3073100"/>
    <lineage>
        <taxon>Bacteria</taxon>
        <taxon>Fusobacteriati</taxon>
        <taxon>Fusobacteriota</taxon>
        <taxon>Fusobacteriia</taxon>
        <taxon>Fusobacteriales</taxon>
        <taxon>Fusobacteriaceae</taxon>
        <taxon>Cetobacterium</taxon>
    </lineage>
</organism>
<keyword evidence="1 4" id="KW-0808">Transferase</keyword>
<dbReference type="PANTHER" id="PTHR43685:SF3">
    <property type="entry name" value="SLR2126 PROTEIN"/>
    <property type="match status" value="1"/>
</dbReference>
<keyword evidence="4" id="KW-0328">Glycosyltransferase</keyword>
<dbReference type="InterPro" id="IPR001173">
    <property type="entry name" value="Glyco_trans_2-like"/>
</dbReference>
<sequence>MNEKISVVVCVYNRFEYVRNILKSLIEQTADIHEVIFADDGSKTDLQEAIKDLIPLCKFKVKIVWQEDIGFRLAKSRNNAVKFSEGDYIIFMDQDIIFDKDFISKIIKHKKRGNVVYTKALWTDSKQRDEIQKIFDIDYNYKRIYSIIESEQHIKALKSIKKARLYSLLYKFHLRKRGGKFAGLFISLYKDDLLKINGFDEKYIGFGYEDDDLANRLFKSGINTIPVDFEFFPIHMAHPSSPSEAESPNEKYYRDRKKEIFKGDYRCKYGLDNPLGEDKPILKLEYIGEKDEKKN</sequence>
<feature type="domain" description="Glycosyltransferase 2-like" evidence="2">
    <location>
        <begin position="6"/>
        <end position="126"/>
    </location>
</feature>
<reference evidence="5" key="1">
    <citation type="submission" date="2023-07" db="EMBL/GenBank/DDBJ databases">
        <authorList>
            <person name="Colorado M.A."/>
            <person name="Villamil L.M."/>
            <person name="Melo J.F."/>
            <person name="Rodriguez J.A."/>
            <person name="Ruiz R.Y."/>
        </authorList>
    </citation>
    <scope>NUCLEOTIDE SEQUENCE [LARGE SCALE GENOMIC DNA]</scope>
    <source>
        <strain evidence="5">C33</strain>
    </source>
</reference>
<accession>A0ABU4W8R5</accession>
<name>A0ABU4W8R5_9FUSO</name>
<dbReference type="GO" id="GO:0016757">
    <property type="term" value="F:glycosyltransferase activity"/>
    <property type="evidence" value="ECO:0007669"/>
    <property type="project" value="UniProtKB-KW"/>
</dbReference>
<protein>
    <submittedName>
        <fullName evidence="4">Glycosyltransferase</fullName>
        <ecNumber evidence="4">2.4.-.-</ecNumber>
    </submittedName>
</protein>
<proteinExistence type="predicted"/>
<comment type="caution">
    <text evidence="4">The sequence shown here is derived from an EMBL/GenBank/DDBJ whole genome shotgun (WGS) entry which is preliminary data.</text>
</comment>
<dbReference type="EMBL" id="JAVIKH010000005">
    <property type="protein sequence ID" value="MDX8335925.1"/>
    <property type="molecule type" value="Genomic_DNA"/>
</dbReference>
<gene>
    <name evidence="4" type="ORF">RFV38_05355</name>
</gene>
<evidence type="ECO:0000313" key="4">
    <source>
        <dbReference type="EMBL" id="MDX8335925.1"/>
    </source>
</evidence>
<dbReference type="RefSeq" id="WP_320313329.1">
    <property type="nucleotide sequence ID" value="NZ_JAVIKH010000005.1"/>
</dbReference>
<dbReference type="EC" id="2.4.-.-" evidence="4"/>
<evidence type="ECO:0000256" key="1">
    <source>
        <dbReference type="ARBA" id="ARBA00022679"/>
    </source>
</evidence>
<evidence type="ECO:0000313" key="5">
    <source>
        <dbReference type="Proteomes" id="UP001279681"/>
    </source>
</evidence>
<dbReference type="InterPro" id="IPR050834">
    <property type="entry name" value="Glycosyltransf_2"/>
</dbReference>
<dbReference type="Pfam" id="PF00535">
    <property type="entry name" value="Glycos_transf_2"/>
    <property type="match status" value="1"/>
</dbReference>
<dbReference type="Pfam" id="PF02709">
    <property type="entry name" value="Glyco_transf_7C"/>
    <property type="match status" value="1"/>
</dbReference>
<evidence type="ECO:0000259" key="3">
    <source>
        <dbReference type="Pfam" id="PF02709"/>
    </source>
</evidence>
<dbReference type="PANTHER" id="PTHR43685">
    <property type="entry name" value="GLYCOSYLTRANSFERASE"/>
    <property type="match status" value="1"/>
</dbReference>
<evidence type="ECO:0000259" key="2">
    <source>
        <dbReference type="Pfam" id="PF00535"/>
    </source>
</evidence>
<keyword evidence="5" id="KW-1185">Reference proteome</keyword>
<dbReference type="SUPFAM" id="SSF53448">
    <property type="entry name" value="Nucleotide-diphospho-sugar transferases"/>
    <property type="match status" value="1"/>
</dbReference>
<dbReference type="Proteomes" id="UP001279681">
    <property type="component" value="Unassembled WGS sequence"/>
</dbReference>
<dbReference type="Gene3D" id="3.90.550.10">
    <property type="entry name" value="Spore Coat Polysaccharide Biosynthesis Protein SpsA, Chain A"/>
    <property type="match status" value="1"/>
</dbReference>
<dbReference type="InterPro" id="IPR029044">
    <property type="entry name" value="Nucleotide-diphossugar_trans"/>
</dbReference>
<feature type="domain" description="Galactosyltransferase C-terminal" evidence="3">
    <location>
        <begin position="164"/>
        <end position="229"/>
    </location>
</feature>
<dbReference type="InterPro" id="IPR027791">
    <property type="entry name" value="Galactosyl_T_C"/>
</dbReference>